<sequence length="305" mass="34367">MNRRNILKSIALAGTGALIGGDLTSIQPKAKRVLCLAHLTDVHLRDADNAPDKFIKCLHVMQSLKDKPDMIFNGGDTIFDALGTDKSSVEKQWQLWDKVIKAENDLPVVNCIGNHDVWGAGEKSDPLYGKKYALEKMGLDKPYHSFEKAGWKFIILDSTHPVGEGWYTAKLDDEQFDWFEKELEATPSTTPVMVMSHIPILTATGFYEGNEKNGNWTVPGGWMHIDFNRIKKLFMQHANVKLCVSGHMHLLDKVEYNGVTYCCNGAVSGGWWGNEMYYETQAGFATIDLYEGGEFDVEYHTYSWS</sequence>
<evidence type="ECO:0000259" key="1">
    <source>
        <dbReference type="Pfam" id="PF00149"/>
    </source>
</evidence>
<accession>A0A0L8AHU6</accession>
<organism evidence="2 3">
    <name type="scientific">Roseivirga seohaensis subsp. aquiponti</name>
    <dbReference type="NCBI Taxonomy" id="1566026"/>
    <lineage>
        <taxon>Bacteria</taxon>
        <taxon>Pseudomonadati</taxon>
        <taxon>Bacteroidota</taxon>
        <taxon>Cytophagia</taxon>
        <taxon>Cytophagales</taxon>
        <taxon>Roseivirgaceae</taxon>
        <taxon>Roseivirga</taxon>
    </lineage>
</organism>
<dbReference type="PANTHER" id="PTHR43143:SF1">
    <property type="entry name" value="SERINE_THREONINE-PROTEIN PHOSPHATASE CPPED1"/>
    <property type="match status" value="1"/>
</dbReference>
<dbReference type="Gene3D" id="3.60.21.10">
    <property type="match status" value="1"/>
</dbReference>
<feature type="domain" description="Calcineurin-like phosphoesterase" evidence="1">
    <location>
        <begin position="37"/>
        <end position="249"/>
    </location>
</feature>
<dbReference type="GO" id="GO:0016787">
    <property type="term" value="F:hydrolase activity"/>
    <property type="evidence" value="ECO:0007669"/>
    <property type="project" value="InterPro"/>
</dbReference>
<dbReference type="OrthoDB" id="9791866at2"/>
<dbReference type="PANTHER" id="PTHR43143">
    <property type="entry name" value="METALLOPHOSPHOESTERASE, CALCINEURIN SUPERFAMILY"/>
    <property type="match status" value="1"/>
</dbReference>
<dbReference type="RefSeq" id="WP_053224494.1">
    <property type="nucleotide sequence ID" value="NZ_JSVA01000017.1"/>
</dbReference>
<comment type="caution">
    <text evidence="2">The sequence shown here is derived from an EMBL/GenBank/DDBJ whole genome shotgun (WGS) entry which is preliminary data.</text>
</comment>
<evidence type="ECO:0000313" key="2">
    <source>
        <dbReference type="EMBL" id="KOF01974.1"/>
    </source>
</evidence>
<dbReference type="PATRIC" id="fig|1566026.4.peg.1242"/>
<keyword evidence="3" id="KW-1185">Reference proteome</keyword>
<reference evidence="3" key="1">
    <citation type="submission" date="2014-11" db="EMBL/GenBank/DDBJ databases">
        <title>Genome sequencing of Roseivirga sp. D-25.</title>
        <authorList>
            <person name="Selvaratnam C."/>
            <person name="Thevarajoo S."/>
            <person name="Goh K.M."/>
            <person name="Eee R."/>
            <person name="Chan K.-G."/>
            <person name="Chong C.S."/>
        </authorList>
    </citation>
    <scope>NUCLEOTIDE SEQUENCE [LARGE SCALE GENOMIC DNA]</scope>
    <source>
        <strain evidence="3">D-25</strain>
    </source>
</reference>
<evidence type="ECO:0000313" key="3">
    <source>
        <dbReference type="Proteomes" id="UP000036908"/>
    </source>
</evidence>
<dbReference type="Proteomes" id="UP000036908">
    <property type="component" value="Unassembled WGS sequence"/>
</dbReference>
<dbReference type="SUPFAM" id="SSF56300">
    <property type="entry name" value="Metallo-dependent phosphatases"/>
    <property type="match status" value="1"/>
</dbReference>
<name>A0A0L8AHU6_9BACT</name>
<dbReference type="AlphaFoldDB" id="A0A0L8AHU6"/>
<proteinExistence type="predicted"/>
<dbReference type="InterPro" id="IPR004843">
    <property type="entry name" value="Calcineurin-like_PHP"/>
</dbReference>
<dbReference type="EMBL" id="JSVA01000017">
    <property type="protein sequence ID" value="KOF01974.1"/>
    <property type="molecule type" value="Genomic_DNA"/>
</dbReference>
<protein>
    <recommendedName>
        <fullName evidence="1">Calcineurin-like phosphoesterase domain-containing protein</fullName>
    </recommendedName>
</protein>
<gene>
    <name evidence="2" type="ORF">OB69_14655</name>
</gene>
<dbReference type="InterPro" id="IPR029052">
    <property type="entry name" value="Metallo-depent_PP-like"/>
</dbReference>
<dbReference type="Pfam" id="PF00149">
    <property type="entry name" value="Metallophos"/>
    <property type="match status" value="1"/>
</dbReference>
<dbReference type="InterPro" id="IPR051918">
    <property type="entry name" value="STPP_CPPED1"/>
</dbReference>